<evidence type="ECO:0000313" key="1">
    <source>
        <dbReference type="EMBL" id="AXA59983.1"/>
    </source>
</evidence>
<dbReference type="KEGG" id="pthv:CE140_07980"/>
<sequence length="62" mass="7104">MLTDAAEFTMHAAQTGKGQIKYPPNPRYIFNNSLPIRIFNLRNAGCFCPLLALRLRMYFLAI</sequence>
<dbReference type="EMBL" id="CP022202">
    <property type="protein sequence ID" value="AXA59983.1"/>
    <property type="molecule type" value="Genomic_DNA"/>
</dbReference>
<reference evidence="2" key="1">
    <citation type="journal article" date="2021" name="Front. Microbiol.">
        <title>Genomic Analysis of the 1-Aminocyclopropane-1-Carboxylate Deaminase-Producing Pseudomonas thivervalensis SC5 Reveals Its Multifaceted Roles in Soil and in Beneficial Interactions With Plants.</title>
        <authorList>
            <person name="Nascimento F.X."/>
            <person name="Uron P."/>
            <person name="Glick B.R."/>
            <person name="Giachini A."/>
            <person name="Rossi M.J."/>
        </authorList>
    </citation>
    <scope>NUCLEOTIDE SEQUENCE [LARGE SCALE GENOMIC DNA]</scope>
    <source>
        <strain evidence="2">PLM3</strain>
    </source>
</reference>
<dbReference type="AlphaFoldDB" id="A0A2Z4Z8P3"/>
<organism evidence="1 2">
    <name type="scientific">Pseudomonas thivervalensis</name>
    <dbReference type="NCBI Taxonomy" id="86265"/>
    <lineage>
        <taxon>Bacteria</taxon>
        <taxon>Pseudomonadati</taxon>
        <taxon>Pseudomonadota</taxon>
        <taxon>Gammaproteobacteria</taxon>
        <taxon>Pseudomonadales</taxon>
        <taxon>Pseudomonadaceae</taxon>
        <taxon>Pseudomonas</taxon>
    </lineage>
</organism>
<dbReference type="Proteomes" id="UP000251666">
    <property type="component" value="Chromosome"/>
</dbReference>
<keyword evidence="2" id="KW-1185">Reference proteome</keyword>
<proteinExistence type="predicted"/>
<protein>
    <submittedName>
        <fullName evidence="1">Uncharacterized protein</fullName>
    </submittedName>
</protein>
<name>A0A2Z4Z8P3_9PSED</name>
<gene>
    <name evidence="1" type="ORF">CEQ51_07820</name>
</gene>
<evidence type="ECO:0000313" key="2">
    <source>
        <dbReference type="Proteomes" id="UP000251666"/>
    </source>
</evidence>
<accession>A0A2Z4Z8P3</accession>